<protein>
    <submittedName>
        <fullName evidence="1">Uncharacterized protein</fullName>
    </submittedName>
</protein>
<keyword evidence="2" id="KW-1185">Reference proteome</keyword>
<proteinExistence type="predicted"/>
<sequence>MQLPLDELDRRLDSLDEVILLMLKDQTDREYLLAVVASAAEGIQSLAGPHHDYVSARVLEIVTAHGLGLRPAADHDPT</sequence>
<dbReference type="Proteomes" id="UP000663400">
    <property type="component" value="Chromosome"/>
</dbReference>
<accession>A0ABX7R8K7</accession>
<evidence type="ECO:0000313" key="2">
    <source>
        <dbReference type="Proteomes" id="UP000663400"/>
    </source>
</evidence>
<dbReference type="RefSeq" id="WP_200608320.1">
    <property type="nucleotide sequence ID" value="NZ_CP071517.1"/>
</dbReference>
<name>A0ABX7R8K7_9GAMM</name>
<organism evidence="1 2">
    <name type="scientific">Lysobacter arenosi</name>
    <dbReference type="NCBI Taxonomy" id="2795387"/>
    <lineage>
        <taxon>Bacteria</taxon>
        <taxon>Pseudomonadati</taxon>
        <taxon>Pseudomonadota</taxon>
        <taxon>Gammaproteobacteria</taxon>
        <taxon>Lysobacterales</taxon>
        <taxon>Lysobacteraceae</taxon>
        <taxon>Lysobacter</taxon>
    </lineage>
</organism>
<gene>
    <name evidence="1" type="ORF">HIV01_014790</name>
</gene>
<reference evidence="1 2" key="1">
    <citation type="submission" date="2021-02" db="EMBL/GenBank/DDBJ databases">
        <title>Lysobacter arenosi sp. nov., isolated from soil of gangwondo yeongwol, south Korea.</title>
        <authorList>
            <person name="Kim K.R."/>
            <person name="Kim K.H."/>
            <person name="Jeon C.O."/>
        </authorList>
    </citation>
    <scope>NUCLEOTIDE SEQUENCE [LARGE SCALE GENOMIC DNA]</scope>
    <source>
        <strain evidence="1 2">R7</strain>
    </source>
</reference>
<evidence type="ECO:0000313" key="1">
    <source>
        <dbReference type="EMBL" id="QSX74437.1"/>
    </source>
</evidence>
<dbReference type="EMBL" id="CP071517">
    <property type="protein sequence ID" value="QSX74437.1"/>
    <property type="molecule type" value="Genomic_DNA"/>
</dbReference>